<dbReference type="PROSITE" id="PS50240">
    <property type="entry name" value="TRYPSIN_DOM"/>
    <property type="match status" value="1"/>
</dbReference>
<dbReference type="InterPro" id="IPR009003">
    <property type="entry name" value="Peptidase_S1_PA"/>
</dbReference>
<dbReference type="FunFam" id="2.40.10.10:FF:000068">
    <property type="entry name" value="transmembrane protease serine 2"/>
    <property type="match status" value="1"/>
</dbReference>
<evidence type="ECO:0000259" key="4">
    <source>
        <dbReference type="PROSITE" id="PS50240"/>
    </source>
</evidence>
<dbReference type="Pfam" id="PF00089">
    <property type="entry name" value="Trypsin"/>
    <property type="match status" value="1"/>
</dbReference>
<feature type="domain" description="Peptidase S1" evidence="4">
    <location>
        <begin position="22"/>
        <end position="246"/>
    </location>
</feature>
<dbReference type="PRINTS" id="PR00722">
    <property type="entry name" value="CHYMOTRYPSIN"/>
</dbReference>
<evidence type="ECO:0000256" key="1">
    <source>
        <dbReference type="ARBA" id="ARBA00023157"/>
    </source>
</evidence>
<dbReference type="InterPro" id="IPR001314">
    <property type="entry name" value="Peptidase_S1A"/>
</dbReference>
<feature type="signal peptide" evidence="3">
    <location>
        <begin position="1"/>
        <end position="20"/>
    </location>
</feature>
<dbReference type="Gene3D" id="2.40.10.10">
    <property type="entry name" value="Trypsin-like serine proteases"/>
    <property type="match status" value="1"/>
</dbReference>
<evidence type="ECO:0000256" key="2">
    <source>
        <dbReference type="ARBA" id="ARBA00024195"/>
    </source>
</evidence>
<dbReference type="InterPro" id="IPR043504">
    <property type="entry name" value="Peptidase_S1_PA_chymotrypsin"/>
</dbReference>
<dbReference type="SUPFAM" id="SSF50494">
    <property type="entry name" value="Trypsin-like serine proteases"/>
    <property type="match status" value="1"/>
</dbReference>
<gene>
    <name evidence="5" type="primary">LOC108037121</name>
</gene>
<sequence>MTAGAWFALLTTLLFHKGSAQFLNANCGSVSSNQTVSPYPWLAIIELPTKKCSGTLVNRNYVITSATCVFDQKIATVRLGVFDRSKLGNSGYNYSEEVFQMQSAYVPEFYNQTTRKNDIALLKLSNPVVYKDHIRPICILLDNSIVKIYDAIFAIRWGLRKKKNMFPGPKLSSPKSFNSRMCREVSQICAGYKTNCVEPGSPLTKSVVYSHYIRLVLFGIQSYGTRNGCVYTEITSYIDWIVRVVLEVDIVW</sequence>
<dbReference type="PANTHER" id="PTHR24256">
    <property type="entry name" value="TRYPTASE-RELATED"/>
    <property type="match status" value="1"/>
</dbReference>
<dbReference type="AlphaFoldDB" id="A0A6P4DUP9"/>
<protein>
    <submittedName>
        <fullName evidence="5">Serine protease easter-like</fullName>
    </submittedName>
</protein>
<feature type="chain" id="PRO_5027982099" evidence="3">
    <location>
        <begin position="21"/>
        <end position="252"/>
    </location>
</feature>
<proteinExistence type="inferred from homology"/>
<evidence type="ECO:0000256" key="3">
    <source>
        <dbReference type="SAM" id="SignalP"/>
    </source>
</evidence>
<accession>A0A6P4DUP9</accession>
<dbReference type="RefSeq" id="XP_016969092.1">
    <property type="nucleotide sequence ID" value="XM_017113603.1"/>
</dbReference>
<keyword evidence="1" id="KW-1015">Disulfide bond</keyword>
<dbReference type="GO" id="GO:0004252">
    <property type="term" value="F:serine-type endopeptidase activity"/>
    <property type="evidence" value="ECO:0007669"/>
    <property type="project" value="InterPro"/>
</dbReference>
<keyword evidence="3" id="KW-0732">Signal</keyword>
<dbReference type="InterPro" id="IPR001254">
    <property type="entry name" value="Trypsin_dom"/>
</dbReference>
<organism evidence="5">
    <name type="scientific">Drosophila rhopaloa</name>
    <name type="common">Fruit fly</name>
    <dbReference type="NCBI Taxonomy" id="1041015"/>
    <lineage>
        <taxon>Eukaryota</taxon>
        <taxon>Metazoa</taxon>
        <taxon>Ecdysozoa</taxon>
        <taxon>Arthropoda</taxon>
        <taxon>Hexapoda</taxon>
        <taxon>Insecta</taxon>
        <taxon>Pterygota</taxon>
        <taxon>Neoptera</taxon>
        <taxon>Endopterygota</taxon>
        <taxon>Diptera</taxon>
        <taxon>Brachycera</taxon>
        <taxon>Muscomorpha</taxon>
        <taxon>Ephydroidea</taxon>
        <taxon>Drosophilidae</taxon>
        <taxon>Drosophila</taxon>
        <taxon>Sophophora</taxon>
    </lineage>
</organism>
<reference evidence="5" key="1">
    <citation type="submission" date="2025-08" db="UniProtKB">
        <authorList>
            <consortium name="RefSeq"/>
        </authorList>
    </citation>
    <scope>IDENTIFICATION</scope>
</reference>
<dbReference type="GO" id="GO:0006508">
    <property type="term" value="P:proteolysis"/>
    <property type="evidence" value="ECO:0007669"/>
    <property type="project" value="InterPro"/>
</dbReference>
<dbReference type="OrthoDB" id="10061449at2759"/>
<dbReference type="SMART" id="SM00020">
    <property type="entry name" value="Tryp_SPc"/>
    <property type="match status" value="1"/>
</dbReference>
<dbReference type="OMA" id="HYLFHES"/>
<evidence type="ECO:0000313" key="5">
    <source>
        <dbReference type="RefSeq" id="XP_016969092.1"/>
    </source>
</evidence>
<dbReference type="InterPro" id="IPR051487">
    <property type="entry name" value="Ser/Thr_Proteases_Immune/Dev"/>
</dbReference>
<name>A0A6P4DUP9_DRORH</name>
<comment type="similarity">
    <text evidence="2">Belongs to the peptidase S1 family. CLIP subfamily.</text>
</comment>